<evidence type="ECO:0000259" key="15">
    <source>
        <dbReference type="Pfam" id="PF01207"/>
    </source>
</evidence>
<gene>
    <name evidence="16" type="ORF">GSOID_T00002842001</name>
</gene>
<organism evidence="16">
    <name type="scientific">Oikopleura dioica</name>
    <name type="common">Tunicate</name>
    <dbReference type="NCBI Taxonomy" id="34765"/>
    <lineage>
        <taxon>Eukaryota</taxon>
        <taxon>Metazoa</taxon>
        <taxon>Chordata</taxon>
        <taxon>Tunicata</taxon>
        <taxon>Appendicularia</taxon>
        <taxon>Copelata</taxon>
        <taxon>Oikopleuridae</taxon>
        <taxon>Oikopleura</taxon>
    </lineage>
</organism>
<evidence type="ECO:0000256" key="8">
    <source>
        <dbReference type="ARBA" id="ARBA00038313"/>
    </source>
</evidence>
<keyword evidence="7" id="KW-0520">NAD</keyword>
<keyword evidence="17" id="KW-1185">Reference proteome</keyword>
<dbReference type="EMBL" id="FN653139">
    <property type="protein sequence ID" value="CBY12783.1"/>
    <property type="molecule type" value="Genomic_DNA"/>
</dbReference>
<evidence type="ECO:0000256" key="13">
    <source>
        <dbReference type="ARBA" id="ARBA00049467"/>
    </source>
</evidence>
<dbReference type="PANTHER" id="PTHR11082:SF5">
    <property type="entry name" value="TRNA-DIHYDROURIDINE(16_17) SYNTHASE [NAD(P)(+)]-LIKE"/>
    <property type="match status" value="1"/>
</dbReference>
<dbReference type="CDD" id="cd02801">
    <property type="entry name" value="DUS_like_FMN"/>
    <property type="match status" value="1"/>
</dbReference>
<keyword evidence="5" id="KW-0521">NADP</keyword>
<dbReference type="InterPro" id="IPR035587">
    <property type="entry name" value="DUS-like_FMN-bd"/>
</dbReference>
<dbReference type="Gene3D" id="3.20.20.70">
    <property type="entry name" value="Aldolase class I"/>
    <property type="match status" value="1"/>
</dbReference>
<evidence type="ECO:0000256" key="10">
    <source>
        <dbReference type="ARBA" id="ARBA00047287"/>
    </source>
</evidence>
<comment type="catalytic activity">
    <reaction evidence="13">
        <text>5,6-dihydrouridine(17) in tRNA + NADP(+) = uridine(17) in tRNA + NADPH + H(+)</text>
        <dbReference type="Rhea" id="RHEA:53368"/>
        <dbReference type="Rhea" id="RHEA-COMP:13541"/>
        <dbReference type="Rhea" id="RHEA-COMP:13542"/>
        <dbReference type="ChEBI" id="CHEBI:15378"/>
        <dbReference type="ChEBI" id="CHEBI:57783"/>
        <dbReference type="ChEBI" id="CHEBI:58349"/>
        <dbReference type="ChEBI" id="CHEBI:65315"/>
        <dbReference type="ChEBI" id="CHEBI:74443"/>
        <dbReference type="EC" id="1.3.1.88"/>
    </reaction>
    <physiologicalReaction direction="right-to-left" evidence="13">
        <dbReference type="Rhea" id="RHEA:53370"/>
    </physiologicalReaction>
</comment>
<evidence type="ECO:0000256" key="2">
    <source>
        <dbReference type="ARBA" id="ARBA00022630"/>
    </source>
</evidence>
<evidence type="ECO:0000256" key="3">
    <source>
        <dbReference type="ARBA" id="ARBA00022643"/>
    </source>
</evidence>
<evidence type="ECO:0000256" key="6">
    <source>
        <dbReference type="ARBA" id="ARBA00023002"/>
    </source>
</evidence>
<comment type="catalytic activity">
    <reaction evidence="10">
        <text>5,6-dihydrouridine(17) in tRNA + NAD(+) = uridine(17) in tRNA + NADH + H(+)</text>
        <dbReference type="Rhea" id="RHEA:53372"/>
        <dbReference type="Rhea" id="RHEA-COMP:13541"/>
        <dbReference type="Rhea" id="RHEA-COMP:13542"/>
        <dbReference type="ChEBI" id="CHEBI:15378"/>
        <dbReference type="ChEBI" id="CHEBI:57540"/>
        <dbReference type="ChEBI" id="CHEBI:57945"/>
        <dbReference type="ChEBI" id="CHEBI:65315"/>
        <dbReference type="ChEBI" id="CHEBI:74443"/>
        <dbReference type="EC" id="1.3.1.88"/>
    </reaction>
    <physiologicalReaction direction="right-to-left" evidence="10">
        <dbReference type="Rhea" id="RHEA:53374"/>
    </physiologicalReaction>
</comment>
<keyword evidence="4" id="KW-0819">tRNA processing</keyword>
<evidence type="ECO:0000256" key="14">
    <source>
        <dbReference type="SAM" id="MobiDB-lite"/>
    </source>
</evidence>
<keyword evidence="2" id="KW-0285">Flavoprotein</keyword>
<comment type="cofactor">
    <cofactor evidence="1">
        <name>FMN</name>
        <dbReference type="ChEBI" id="CHEBI:58210"/>
    </cofactor>
</comment>
<evidence type="ECO:0000313" key="17">
    <source>
        <dbReference type="Proteomes" id="UP000001307"/>
    </source>
</evidence>
<dbReference type="SUPFAM" id="SSF51395">
    <property type="entry name" value="FMN-linked oxidoreductases"/>
    <property type="match status" value="1"/>
</dbReference>
<evidence type="ECO:0000256" key="12">
    <source>
        <dbReference type="ARBA" id="ARBA00048934"/>
    </source>
</evidence>
<feature type="domain" description="DUS-like FMN-binding" evidence="15">
    <location>
        <begin position="44"/>
        <end position="311"/>
    </location>
</feature>
<evidence type="ECO:0000256" key="9">
    <source>
        <dbReference type="ARBA" id="ARBA00038890"/>
    </source>
</evidence>
<dbReference type="Proteomes" id="UP000001307">
    <property type="component" value="Unassembled WGS sequence"/>
</dbReference>
<dbReference type="PROSITE" id="PS01136">
    <property type="entry name" value="UPF0034"/>
    <property type="match status" value="1"/>
</dbReference>
<dbReference type="Pfam" id="PF01207">
    <property type="entry name" value="Dus"/>
    <property type="match status" value="1"/>
</dbReference>
<dbReference type="InterPro" id="IPR013785">
    <property type="entry name" value="Aldolase_TIM"/>
</dbReference>
<comment type="catalytic activity">
    <reaction evidence="11">
        <text>5,6-dihydrouridine(16) in tRNA + NADP(+) = uridine(16) in tRNA + NADPH + H(+)</text>
        <dbReference type="Rhea" id="RHEA:53376"/>
        <dbReference type="Rhea" id="RHEA-COMP:13543"/>
        <dbReference type="Rhea" id="RHEA-COMP:13544"/>
        <dbReference type="ChEBI" id="CHEBI:15378"/>
        <dbReference type="ChEBI" id="CHEBI:57783"/>
        <dbReference type="ChEBI" id="CHEBI:58349"/>
        <dbReference type="ChEBI" id="CHEBI:65315"/>
        <dbReference type="ChEBI" id="CHEBI:74443"/>
        <dbReference type="EC" id="1.3.1.88"/>
    </reaction>
    <physiologicalReaction direction="right-to-left" evidence="11">
        <dbReference type="Rhea" id="RHEA:53378"/>
    </physiologicalReaction>
</comment>
<keyword evidence="6" id="KW-0560">Oxidoreductase</keyword>
<dbReference type="InterPro" id="IPR018517">
    <property type="entry name" value="tRNA_hU_synthase_CS"/>
</dbReference>
<evidence type="ECO:0000256" key="11">
    <source>
        <dbReference type="ARBA" id="ARBA00047652"/>
    </source>
</evidence>
<dbReference type="FunCoup" id="E4XSS1">
    <property type="interactions" value="370"/>
</dbReference>
<comment type="similarity">
    <text evidence="8">Belongs to the Dus family. Dus1 subfamily.</text>
</comment>
<accession>E4XSS1</accession>
<protein>
    <recommendedName>
        <fullName evidence="9">tRNA-dihydrouridine(16/17) synthase [NAD(P)(+)]</fullName>
        <ecNumber evidence="9">1.3.1.88</ecNumber>
    </recommendedName>
</protein>
<dbReference type="InParanoid" id="E4XSS1"/>
<comment type="catalytic activity">
    <reaction evidence="12">
        <text>5,6-dihydrouridine(16) in tRNA + NAD(+) = uridine(16) in tRNA + NADH + H(+)</text>
        <dbReference type="Rhea" id="RHEA:53380"/>
        <dbReference type="Rhea" id="RHEA-COMP:13543"/>
        <dbReference type="Rhea" id="RHEA-COMP:13544"/>
        <dbReference type="ChEBI" id="CHEBI:15378"/>
        <dbReference type="ChEBI" id="CHEBI:57540"/>
        <dbReference type="ChEBI" id="CHEBI:57945"/>
        <dbReference type="ChEBI" id="CHEBI:65315"/>
        <dbReference type="ChEBI" id="CHEBI:74443"/>
        <dbReference type="EC" id="1.3.1.88"/>
    </reaction>
    <physiologicalReaction direction="right-to-left" evidence="12">
        <dbReference type="Rhea" id="RHEA:53382"/>
    </physiologicalReaction>
</comment>
<keyword evidence="3" id="KW-0288">FMN</keyword>
<evidence type="ECO:0000256" key="5">
    <source>
        <dbReference type="ARBA" id="ARBA00022857"/>
    </source>
</evidence>
<proteinExistence type="inferred from homology"/>
<dbReference type="OrthoDB" id="272303at2759"/>
<dbReference type="EC" id="1.3.1.88" evidence="9"/>
<reference evidence="16" key="1">
    <citation type="journal article" date="2010" name="Science">
        <title>Plasticity of animal genome architecture unmasked by rapid evolution of a pelagic tunicate.</title>
        <authorList>
            <person name="Denoeud F."/>
            <person name="Henriet S."/>
            <person name="Mungpakdee S."/>
            <person name="Aury J.M."/>
            <person name="Da Silva C."/>
            <person name="Brinkmann H."/>
            <person name="Mikhaleva J."/>
            <person name="Olsen L.C."/>
            <person name="Jubin C."/>
            <person name="Canestro C."/>
            <person name="Bouquet J.M."/>
            <person name="Danks G."/>
            <person name="Poulain J."/>
            <person name="Campsteijn C."/>
            <person name="Adamski M."/>
            <person name="Cross I."/>
            <person name="Yadetie F."/>
            <person name="Muffato M."/>
            <person name="Louis A."/>
            <person name="Butcher S."/>
            <person name="Tsagkogeorga G."/>
            <person name="Konrad A."/>
            <person name="Singh S."/>
            <person name="Jensen M.F."/>
            <person name="Cong E.H."/>
            <person name="Eikeseth-Otteraa H."/>
            <person name="Noel B."/>
            <person name="Anthouard V."/>
            <person name="Porcel B.M."/>
            <person name="Kachouri-Lafond R."/>
            <person name="Nishino A."/>
            <person name="Ugolini M."/>
            <person name="Chourrout P."/>
            <person name="Nishida H."/>
            <person name="Aasland R."/>
            <person name="Huzurbazar S."/>
            <person name="Westhof E."/>
            <person name="Delsuc F."/>
            <person name="Lehrach H."/>
            <person name="Reinhardt R."/>
            <person name="Weissenbach J."/>
            <person name="Roy S.W."/>
            <person name="Artiguenave F."/>
            <person name="Postlethwait J.H."/>
            <person name="Manak J.R."/>
            <person name="Thompson E.M."/>
            <person name="Jaillon O."/>
            <person name="Du Pasquier L."/>
            <person name="Boudinot P."/>
            <person name="Liberles D.A."/>
            <person name="Volff J.N."/>
            <person name="Philippe H."/>
            <person name="Lenhard B."/>
            <person name="Roest Crollius H."/>
            <person name="Wincker P."/>
            <person name="Chourrout D."/>
        </authorList>
    </citation>
    <scope>NUCLEOTIDE SEQUENCE [LARGE SCALE GENOMIC DNA]</scope>
</reference>
<dbReference type="GO" id="GO:0050660">
    <property type="term" value="F:flavin adenine dinucleotide binding"/>
    <property type="evidence" value="ECO:0007669"/>
    <property type="project" value="InterPro"/>
</dbReference>
<feature type="region of interest" description="Disordered" evidence="14">
    <location>
        <begin position="362"/>
        <end position="394"/>
    </location>
</feature>
<name>E4XSS1_OIKDI</name>
<dbReference type="GO" id="GO:0017150">
    <property type="term" value="F:tRNA dihydrouridine synthase activity"/>
    <property type="evidence" value="ECO:0007669"/>
    <property type="project" value="InterPro"/>
</dbReference>
<evidence type="ECO:0000256" key="7">
    <source>
        <dbReference type="ARBA" id="ARBA00023027"/>
    </source>
</evidence>
<evidence type="ECO:0000256" key="1">
    <source>
        <dbReference type="ARBA" id="ARBA00001917"/>
    </source>
</evidence>
<evidence type="ECO:0000313" key="16">
    <source>
        <dbReference type="EMBL" id="CBY12783.1"/>
    </source>
</evidence>
<evidence type="ECO:0000256" key="4">
    <source>
        <dbReference type="ARBA" id="ARBA00022694"/>
    </source>
</evidence>
<sequence length="460" mass="53446">MDKYDSFHADWESSEGPPNFDMEEHIRDTWSWFRDVLKSPKFVVAPMVDASELPWRVLSRRYSAELCYTPMFHAANYIKDATYRRENFPDTGDLEQGSPEFDRPLFVQFCANDINAFSTAAKMVEDRCDAVDLNLGCPQMIAKRGHYGAHMMEDWSNIRKMIEEARKVAKVRITAKIRKFEDESITLRYAKMLENAGVSLLTIHGRTRDQRGPNTGLADWQIIKKVKEALRVPVVANGNIQCLQNAIDCMEQTGVDGIMTAEGNLYNPALFFWNFTSSLPALSCIRGHVFKILHHVFQQEEYRDMRDMLAQANDFDEIGRVAEEAKRRLENLDENNEYTSPQIMDDLLMLPYWRCKPYVRPKPSETTENNSRKRNSGMIEENLKRKKHKEQKKAKYQEKMAKEVDSLRPKYEMCIKCPGNPRGLKCTFLFCKACCRKRLSMMIQIASVTEYTAKHHEKLI</sequence>
<dbReference type="PANTHER" id="PTHR11082">
    <property type="entry name" value="TRNA-DIHYDROURIDINE SYNTHASE"/>
    <property type="match status" value="1"/>
</dbReference>
<dbReference type="AlphaFoldDB" id="E4XSS1"/>